<dbReference type="PROSITE" id="PS51257">
    <property type="entry name" value="PROKAR_LIPOPROTEIN"/>
    <property type="match status" value="1"/>
</dbReference>
<dbReference type="GO" id="GO:0009279">
    <property type="term" value="C:cell outer membrane"/>
    <property type="evidence" value="ECO:0007669"/>
    <property type="project" value="UniProtKB-SubCell"/>
</dbReference>
<evidence type="ECO:0000256" key="5">
    <source>
        <dbReference type="SAM" id="SignalP"/>
    </source>
</evidence>
<feature type="signal peptide" evidence="5">
    <location>
        <begin position="1"/>
        <end position="22"/>
    </location>
</feature>
<proteinExistence type="predicted"/>
<dbReference type="CDD" id="cd07185">
    <property type="entry name" value="OmpA_C-like"/>
    <property type="match status" value="1"/>
</dbReference>
<evidence type="ECO:0000313" key="8">
    <source>
        <dbReference type="Proteomes" id="UP000305939"/>
    </source>
</evidence>
<dbReference type="InterPro" id="IPR039567">
    <property type="entry name" value="Gly-zipper"/>
</dbReference>
<keyword evidence="8" id="KW-1185">Reference proteome</keyword>
<dbReference type="OrthoDB" id="9782229at2"/>
<dbReference type="InterPro" id="IPR006664">
    <property type="entry name" value="OMP_bac"/>
</dbReference>
<keyword evidence="5" id="KW-0732">Signal</keyword>
<dbReference type="RefSeq" id="WP_136336102.1">
    <property type="nucleotide sequence ID" value="NZ_QXMP01000019.1"/>
</dbReference>
<dbReference type="PANTHER" id="PTHR30329:SF21">
    <property type="entry name" value="LIPOPROTEIN YIAD-RELATED"/>
    <property type="match status" value="1"/>
</dbReference>
<comment type="subcellular location">
    <subcellularLocation>
        <location evidence="1">Cell outer membrane</location>
    </subcellularLocation>
</comment>
<accession>A0A4S3M1I5</accession>
<dbReference type="Pfam" id="PF13488">
    <property type="entry name" value="Gly-zipper_Omp"/>
    <property type="match status" value="1"/>
</dbReference>
<feature type="chain" id="PRO_5020907839" evidence="5">
    <location>
        <begin position="23"/>
        <end position="229"/>
    </location>
</feature>
<evidence type="ECO:0000259" key="6">
    <source>
        <dbReference type="PROSITE" id="PS51123"/>
    </source>
</evidence>
<name>A0A4S3M1I5_9FLAO</name>
<sequence length="229" mass="24278">MKTSVVTVFAFSLILLLGTGCEAIKNSNNTQRGTAVGASSGAVIGGIIGNNVGDGNNSVVGAIIGAAVGGAVGNRIGNNMDRQAEAISEAVPGAEVTRIGEGINVTFDENSGVQFELNKAELTPQGQSTLDKMAEVFVEYDDTNILVEGHTDSSGKEDYNMALSKRRAESVTQYLVSKGVAKERLTTKWYGETQPKYDNNTEEGRVKNRRVELGIVASEEMIEEAKQGN</sequence>
<dbReference type="InterPro" id="IPR006665">
    <property type="entry name" value="OmpA-like"/>
</dbReference>
<dbReference type="Proteomes" id="UP000305939">
    <property type="component" value="Unassembled WGS sequence"/>
</dbReference>
<evidence type="ECO:0000256" key="1">
    <source>
        <dbReference type="ARBA" id="ARBA00004442"/>
    </source>
</evidence>
<dbReference type="PRINTS" id="PR01023">
    <property type="entry name" value="NAFLGMOTY"/>
</dbReference>
<dbReference type="InterPro" id="IPR036737">
    <property type="entry name" value="OmpA-like_sf"/>
</dbReference>
<evidence type="ECO:0000256" key="2">
    <source>
        <dbReference type="ARBA" id="ARBA00023136"/>
    </source>
</evidence>
<dbReference type="AlphaFoldDB" id="A0A4S3M1I5"/>
<reference evidence="7 8" key="1">
    <citation type="submission" date="2019-04" db="EMBL/GenBank/DDBJ databases">
        <title>Draft genome sequence of Robertkochia marina CC-AMO-30D.</title>
        <authorList>
            <person name="Hameed A."/>
            <person name="Lin S.-Y."/>
            <person name="Shahina M."/>
            <person name="Lai W.-A."/>
            <person name="Young C.-C."/>
        </authorList>
    </citation>
    <scope>NUCLEOTIDE SEQUENCE [LARGE SCALE GENOMIC DNA]</scope>
    <source>
        <strain evidence="7 8">CC-AMO-30D</strain>
    </source>
</reference>
<comment type="caution">
    <text evidence="7">The sequence shown here is derived from an EMBL/GenBank/DDBJ whole genome shotgun (WGS) entry which is preliminary data.</text>
</comment>
<keyword evidence="3" id="KW-0998">Cell outer membrane</keyword>
<feature type="domain" description="OmpA-like" evidence="6">
    <location>
        <begin position="102"/>
        <end position="219"/>
    </location>
</feature>
<keyword evidence="2 4" id="KW-0472">Membrane</keyword>
<dbReference type="PRINTS" id="PR01021">
    <property type="entry name" value="OMPADOMAIN"/>
</dbReference>
<protein>
    <submittedName>
        <fullName evidence="7">OmpA family protein</fullName>
    </submittedName>
</protein>
<evidence type="ECO:0000313" key="7">
    <source>
        <dbReference type="EMBL" id="THD67897.1"/>
    </source>
</evidence>
<dbReference type="PROSITE" id="PS51123">
    <property type="entry name" value="OMPA_2"/>
    <property type="match status" value="1"/>
</dbReference>
<evidence type="ECO:0000256" key="3">
    <source>
        <dbReference type="ARBA" id="ARBA00023237"/>
    </source>
</evidence>
<dbReference type="Gene3D" id="3.30.1330.60">
    <property type="entry name" value="OmpA-like domain"/>
    <property type="match status" value="1"/>
</dbReference>
<organism evidence="7 8">
    <name type="scientific">Robertkochia marina</name>
    <dbReference type="NCBI Taxonomy" id="1227945"/>
    <lineage>
        <taxon>Bacteria</taxon>
        <taxon>Pseudomonadati</taxon>
        <taxon>Bacteroidota</taxon>
        <taxon>Flavobacteriia</taxon>
        <taxon>Flavobacteriales</taxon>
        <taxon>Flavobacteriaceae</taxon>
        <taxon>Robertkochia</taxon>
    </lineage>
</organism>
<dbReference type="EMBL" id="SSMC01000002">
    <property type="protein sequence ID" value="THD67897.1"/>
    <property type="molecule type" value="Genomic_DNA"/>
</dbReference>
<dbReference type="Pfam" id="PF00691">
    <property type="entry name" value="OmpA"/>
    <property type="match status" value="1"/>
</dbReference>
<evidence type="ECO:0000256" key="4">
    <source>
        <dbReference type="PROSITE-ProRule" id="PRU00473"/>
    </source>
</evidence>
<gene>
    <name evidence="7" type="ORF">E7Z59_09615</name>
</gene>
<dbReference type="SUPFAM" id="SSF103088">
    <property type="entry name" value="OmpA-like"/>
    <property type="match status" value="1"/>
</dbReference>
<dbReference type="InterPro" id="IPR050330">
    <property type="entry name" value="Bact_OuterMem_StrucFunc"/>
</dbReference>
<dbReference type="PANTHER" id="PTHR30329">
    <property type="entry name" value="STATOR ELEMENT OF FLAGELLAR MOTOR COMPLEX"/>
    <property type="match status" value="1"/>
</dbReference>